<protein>
    <submittedName>
        <fullName evidence="1">Uncharacterized protein</fullName>
    </submittedName>
</protein>
<name>A0A2S1LKP7_9FLAO</name>
<gene>
    <name evidence="1" type="ORF">FK004_03460</name>
</gene>
<keyword evidence="2" id="KW-1185">Reference proteome</keyword>
<organism evidence="1 2">
    <name type="scientific">Flavobacterium kingsejongi</name>
    <dbReference type="NCBI Taxonomy" id="1678728"/>
    <lineage>
        <taxon>Bacteria</taxon>
        <taxon>Pseudomonadati</taxon>
        <taxon>Bacteroidota</taxon>
        <taxon>Flavobacteriia</taxon>
        <taxon>Flavobacteriales</taxon>
        <taxon>Flavobacteriaceae</taxon>
        <taxon>Flavobacterium</taxon>
    </lineage>
</organism>
<dbReference type="KEGG" id="fki:FK004_03460"/>
<reference evidence="1 2" key="1">
    <citation type="submission" date="2017-04" db="EMBL/GenBank/DDBJ databases">
        <title>Complete genome sequence of Flavobacterium kingsejong AJ004.</title>
        <authorList>
            <person name="Lee P.C."/>
        </authorList>
    </citation>
    <scope>NUCLEOTIDE SEQUENCE [LARGE SCALE GENOMIC DNA]</scope>
    <source>
        <strain evidence="1 2">AJ004</strain>
    </source>
</reference>
<proteinExistence type="predicted"/>
<accession>A0A2S1LKP7</accession>
<dbReference type="RefSeq" id="WP_108735998.1">
    <property type="nucleotide sequence ID" value="NZ_CP020919.1"/>
</dbReference>
<dbReference type="EMBL" id="CP020919">
    <property type="protein sequence ID" value="AWG24352.1"/>
    <property type="molecule type" value="Genomic_DNA"/>
</dbReference>
<dbReference type="Proteomes" id="UP000244677">
    <property type="component" value="Chromosome"/>
</dbReference>
<sequence>MKKTILSFVVLLFSVFIFYAFSPNERRKATGKQGNATSTEVYDTENLMAGPPFTDLICGSVRIPSAKWDQLWSVYAGQGATQLLYGCTEDGRIIISQDGKNIQRPEWVLSTAAAILGINPNRIIVL</sequence>
<evidence type="ECO:0000313" key="2">
    <source>
        <dbReference type="Proteomes" id="UP000244677"/>
    </source>
</evidence>
<dbReference type="AlphaFoldDB" id="A0A2S1LKP7"/>
<evidence type="ECO:0000313" key="1">
    <source>
        <dbReference type="EMBL" id="AWG24352.1"/>
    </source>
</evidence>